<organism evidence="3">
    <name type="scientific">Melampsora larici-populina (strain 98AG31 / pathotype 3-4-7)</name>
    <name type="common">Poplar leaf rust fungus</name>
    <dbReference type="NCBI Taxonomy" id="747676"/>
    <lineage>
        <taxon>Eukaryota</taxon>
        <taxon>Fungi</taxon>
        <taxon>Dikarya</taxon>
        <taxon>Basidiomycota</taxon>
        <taxon>Pucciniomycotina</taxon>
        <taxon>Pucciniomycetes</taxon>
        <taxon>Pucciniales</taxon>
        <taxon>Melampsoraceae</taxon>
        <taxon>Melampsora</taxon>
    </lineage>
</organism>
<dbReference type="GeneID" id="18926485"/>
<evidence type="ECO:0000313" key="2">
    <source>
        <dbReference type="EMBL" id="EGG05474.1"/>
    </source>
</evidence>
<sequence>MSSFQSTHKFFIAFIAICITQFAFTLSEKLTTVVCTESFGTLTLESNAKCGQKLGDNTEKYWKCLTANCQKDNHKWVSMSGCRLIGGPPGTSVQQCVRYAIVPSGDNFQCWNSGATNRYLCPLSNAAFITCTQCVESNGLG</sequence>
<dbReference type="RefSeq" id="XP_007411396.1">
    <property type="nucleotide sequence ID" value="XM_007411334.1"/>
</dbReference>
<dbReference type="HOGENOM" id="CLU_150810_1_0_1"/>
<dbReference type="KEGG" id="mlr:MELLADRAFT_123817"/>
<dbReference type="EMBL" id="GL883113">
    <property type="protein sequence ID" value="EGG05474.1"/>
    <property type="molecule type" value="Genomic_DNA"/>
</dbReference>
<dbReference type="Proteomes" id="UP000001072">
    <property type="component" value="Unassembled WGS sequence"/>
</dbReference>
<keyword evidence="3" id="KW-1185">Reference proteome</keyword>
<feature type="signal peptide" evidence="1">
    <location>
        <begin position="1"/>
        <end position="27"/>
    </location>
</feature>
<protein>
    <submittedName>
        <fullName evidence="2">Secreted protein</fullName>
    </submittedName>
</protein>
<keyword evidence="1" id="KW-0732">Signal</keyword>
<feature type="chain" id="PRO_5003315345" evidence="1">
    <location>
        <begin position="28"/>
        <end position="141"/>
    </location>
</feature>
<dbReference type="VEuPathDB" id="FungiDB:MELLADRAFT_123817"/>
<evidence type="ECO:0000313" key="3">
    <source>
        <dbReference type="Proteomes" id="UP000001072"/>
    </source>
</evidence>
<reference evidence="3" key="1">
    <citation type="journal article" date="2011" name="Proc. Natl. Acad. Sci. U.S.A.">
        <title>Obligate biotrophy features unraveled by the genomic analysis of rust fungi.</title>
        <authorList>
            <person name="Duplessis S."/>
            <person name="Cuomo C.A."/>
            <person name="Lin Y.-C."/>
            <person name="Aerts A."/>
            <person name="Tisserant E."/>
            <person name="Veneault-Fourrey C."/>
            <person name="Joly D.L."/>
            <person name="Hacquard S."/>
            <person name="Amselem J."/>
            <person name="Cantarel B.L."/>
            <person name="Chiu R."/>
            <person name="Coutinho P.M."/>
            <person name="Feau N."/>
            <person name="Field M."/>
            <person name="Frey P."/>
            <person name="Gelhaye E."/>
            <person name="Goldberg J."/>
            <person name="Grabherr M.G."/>
            <person name="Kodira C.D."/>
            <person name="Kohler A."/>
            <person name="Kuees U."/>
            <person name="Lindquist E.A."/>
            <person name="Lucas S.M."/>
            <person name="Mago R."/>
            <person name="Mauceli E."/>
            <person name="Morin E."/>
            <person name="Murat C."/>
            <person name="Pangilinan J.L."/>
            <person name="Park R."/>
            <person name="Pearson M."/>
            <person name="Quesneville H."/>
            <person name="Rouhier N."/>
            <person name="Sakthikumar S."/>
            <person name="Salamov A.A."/>
            <person name="Schmutz J."/>
            <person name="Selles B."/>
            <person name="Shapiro H."/>
            <person name="Tanguay P."/>
            <person name="Tuskan G.A."/>
            <person name="Henrissat B."/>
            <person name="Van de Peer Y."/>
            <person name="Rouze P."/>
            <person name="Ellis J.G."/>
            <person name="Dodds P.N."/>
            <person name="Schein J.E."/>
            <person name="Zhong S."/>
            <person name="Hamelin R.C."/>
            <person name="Grigoriev I.V."/>
            <person name="Szabo L.J."/>
            <person name="Martin F."/>
        </authorList>
    </citation>
    <scope>NUCLEOTIDE SEQUENCE [LARGE SCALE GENOMIC DNA]</scope>
    <source>
        <strain evidence="3">98AG31 / pathotype 3-4-7</strain>
    </source>
</reference>
<accession>F4RQ45</accession>
<dbReference type="AlphaFoldDB" id="F4RQ45"/>
<name>F4RQ45_MELLP</name>
<dbReference type="InParanoid" id="F4RQ45"/>
<evidence type="ECO:0000256" key="1">
    <source>
        <dbReference type="SAM" id="SignalP"/>
    </source>
</evidence>
<proteinExistence type="predicted"/>
<gene>
    <name evidence="2" type="ORF">MELLADRAFT_123817</name>
</gene>